<feature type="region of interest" description="Disordered" evidence="3">
    <location>
        <begin position="1"/>
        <end position="65"/>
    </location>
</feature>
<evidence type="ECO:0000259" key="4">
    <source>
        <dbReference type="Pfam" id="PF00005"/>
    </source>
</evidence>
<name>A0A7W5FYJ1_9HYPH</name>
<dbReference type="InterPro" id="IPR027417">
    <property type="entry name" value="P-loop_NTPase"/>
</dbReference>
<dbReference type="GO" id="GO:0016887">
    <property type="term" value="F:ATP hydrolysis activity"/>
    <property type="evidence" value="ECO:0007669"/>
    <property type="project" value="InterPro"/>
</dbReference>
<reference evidence="5 6" key="1">
    <citation type="submission" date="2020-08" db="EMBL/GenBank/DDBJ databases">
        <title>Genomic Encyclopedia of Type Strains, Phase III (KMG-III): the genomes of soil and plant-associated and newly described type strains.</title>
        <authorList>
            <person name="Whitman W."/>
        </authorList>
    </citation>
    <scope>NUCLEOTIDE SEQUENCE [LARGE SCALE GENOMIC DNA]</scope>
    <source>
        <strain evidence="5 6">CECT 4113</strain>
    </source>
</reference>
<organism evidence="5 6">
    <name type="scientific">Rhizobium pisi</name>
    <dbReference type="NCBI Taxonomy" id="574561"/>
    <lineage>
        <taxon>Bacteria</taxon>
        <taxon>Pseudomonadati</taxon>
        <taxon>Pseudomonadota</taxon>
        <taxon>Alphaproteobacteria</taxon>
        <taxon>Hyphomicrobiales</taxon>
        <taxon>Rhizobiaceae</taxon>
        <taxon>Rhizobium/Agrobacterium group</taxon>
        <taxon>Rhizobium</taxon>
    </lineage>
</organism>
<evidence type="ECO:0000256" key="3">
    <source>
        <dbReference type="SAM" id="MobiDB-lite"/>
    </source>
</evidence>
<feature type="domain" description="ABC transporter" evidence="4">
    <location>
        <begin position="72"/>
        <end position="163"/>
    </location>
</feature>
<dbReference type="GO" id="GO:0005524">
    <property type="term" value="F:ATP binding"/>
    <property type="evidence" value="ECO:0007669"/>
    <property type="project" value="UniProtKB-KW"/>
</dbReference>
<dbReference type="InterPro" id="IPR050107">
    <property type="entry name" value="ABC_carbohydrate_import_ATPase"/>
</dbReference>
<feature type="compositionally biased region" description="Low complexity" evidence="3">
    <location>
        <begin position="225"/>
        <end position="240"/>
    </location>
</feature>
<evidence type="ECO:0000313" key="5">
    <source>
        <dbReference type="EMBL" id="MBB3133206.1"/>
    </source>
</evidence>
<dbReference type="PANTHER" id="PTHR43790:SF4">
    <property type="entry name" value="GUANOSINE IMPORT ATP-BINDING PROTEIN NUPO"/>
    <property type="match status" value="1"/>
</dbReference>
<dbReference type="AlphaFoldDB" id="A0A7W5FYJ1"/>
<dbReference type="PANTHER" id="PTHR43790">
    <property type="entry name" value="CARBOHYDRATE TRANSPORT ATP-BINDING PROTEIN MG119-RELATED"/>
    <property type="match status" value="1"/>
</dbReference>
<feature type="region of interest" description="Disordered" evidence="3">
    <location>
        <begin position="225"/>
        <end position="249"/>
    </location>
</feature>
<comment type="caution">
    <text evidence="5">The sequence shown here is derived from an EMBL/GenBank/DDBJ whole genome shotgun (WGS) entry which is preliminary data.</text>
</comment>
<dbReference type="Pfam" id="PF00005">
    <property type="entry name" value="ABC_tran"/>
    <property type="match status" value="1"/>
</dbReference>
<evidence type="ECO:0000256" key="2">
    <source>
        <dbReference type="ARBA" id="ARBA00022840"/>
    </source>
</evidence>
<keyword evidence="1" id="KW-0547">Nucleotide-binding</keyword>
<protein>
    <recommendedName>
        <fullName evidence="4">ABC transporter domain-containing protein</fullName>
    </recommendedName>
</protein>
<feature type="compositionally biased region" description="Basic and acidic residues" evidence="3">
    <location>
        <begin position="21"/>
        <end position="31"/>
    </location>
</feature>
<evidence type="ECO:0000256" key="1">
    <source>
        <dbReference type="ARBA" id="ARBA00022741"/>
    </source>
</evidence>
<keyword evidence="6" id="KW-1185">Reference proteome</keyword>
<evidence type="ECO:0000313" key="6">
    <source>
        <dbReference type="Proteomes" id="UP000518315"/>
    </source>
</evidence>
<gene>
    <name evidence="5" type="ORF">FHS26_000909</name>
</gene>
<feature type="compositionally biased region" description="Basic and acidic residues" evidence="3">
    <location>
        <begin position="50"/>
        <end position="63"/>
    </location>
</feature>
<dbReference type="InterPro" id="IPR003439">
    <property type="entry name" value="ABC_transporter-like_ATP-bd"/>
</dbReference>
<dbReference type="Gene3D" id="3.40.50.300">
    <property type="entry name" value="P-loop containing nucleotide triphosphate hydrolases"/>
    <property type="match status" value="1"/>
</dbReference>
<dbReference type="SUPFAM" id="SSF52540">
    <property type="entry name" value="P-loop containing nucleoside triphosphate hydrolases"/>
    <property type="match status" value="1"/>
</dbReference>
<dbReference type="EMBL" id="JACHXH010000002">
    <property type="protein sequence ID" value="MBB3133206.1"/>
    <property type="molecule type" value="Genomic_DNA"/>
</dbReference>
<accession>A0A7W5FYJ1</accession>
<proteinExistence type="predicted"/>
<dbReference type="Proteomes" id="UP000518315">
    <property type="component" value="Unassembled WGS sequence"/>
</dbReference>
<sequence>MPSRSFGAASWSVPARSVNSHCRDGGDDDRRRQARRARQPSAGGRSGKTGVDRKPGKGPDRSGLKTIEIDALTVRSGEIVGIAGISGNGQKELTEILAGQRPTDAGKVMVNGEAYGATRDETRKNKVRFIPEEPLQNACAPKMSVSENLAFRTFDLKANGKDAIWQNEEACLGTDPRLQGQDRLFLFADRSAFGRQRAAGGARPRTDRRCRSADRIEPLFRSRCSPSRSSARSTCSSTTPDFRGMPLSQGRYRRVFEPIPPNFSLT</sequence>
<keyword evidence="2" id="KW-0067">ATP-binding</keyword>